<dbReference type="SUPFAM" id="SSF55681">
    <property type="entry name" value="Class II aaRS and biotin synthetases"/>
    <property type="match status" value="1"/>
</dbReference>
<evidence type="ECO:0000313" key="9">
    <source>
        <dbReference type="Proteomes" id="UP000019102"/>
    </source>
</evidence>
<dbReference type="PANTHER" id="PTHR43697:SF1">
    <property type="entry name" value="SERINE--TRNA LIGASE"/>
    <property type="match status" value="1"/>
</dbReference>
<proteinExistence type="inferred from homology"/>
<dbReference type="AlphaFoldDB" id="W4VKX3"/>
<organism evidence="8 9">
    <name type="scientific">Gracilibacillus boraciitolerans JCM 21714</name>
    <dbReference type="NCBI Taxonomy" id="1298598"/>
    <lineage>
        <taxon>Bacteria</taxon>
        <taxon>Bacillati</taxon>
        <taxon>Bacillota</taxon>
        <taxon>Bacilli</taxon>
        <taxon>Bacillales</taxon>
        <taxon>Bacillaceae</taxon>
        <taxon>Gracilibacillus</taxon>
    </lineage>
</organism>
<evidence type="ECO:0000256" key="1">
    <source>
        <dbReference type="ARBA" id="ARBA00005045"/>
    </source>
</evidence>
<reference evidence="8 9" key="1">
    <citation type="journal article" date="2014" name="Genome Announc.">
        <title>Draft Genome Sequence of the Boron-Tolerant and Moderately Halotolerant Bacterium Gracilibacillus boraciitolerans JCM 21714T.</title>
        <authorList>
            <person name="Ahmed I."/>
            <person name="Oshima K."/>
            <person name="Suda W."/>
            <person name="Kitamura K."/>
            <person name="Iida T."/>
            <person name="Ohmori Y."/>
            <person name="Fujiwara T."/>
            <person name="Hattori M."/>
            <person name="Ohkuma M."/>
        </authorList>
    </citation>
    <scope>NUCLEOTIDE SEQUENCE [LARGE SCALE GENOMIC DNA]</scope>
    <source>
        <strain evidence="8 9">JCM 21714</strain>
    </source>
</reference>
<evidence type="ECO:0000256" key="3">
    <source>
        <dbReference type="ARBA" id="ARBA00022490"/>
    </source>
</evidence>
<dbReference type="GO" id="GO:0016740">
    <property type="term" value="F:transferase activity"/>
    <property type="evidence" value="ECO:0007669"/>
    <property type="project" value="UniProtKB-ARBA"/>
</dbReference>
<dbReference type="PANTHER" id="PTHR43697">
    <property type="entry name" value="SERYL-TRNA SYNTHETASE"/>
    <property type="match status" value="1"/>
</dbReference>
<evidence type="ECO:0000256" key="2">
    <source>
        <dbReference type="ARBA" id="ARBA00010728"/>
    </source>
</evidence>
<evidence type="ECO:0000256" key="5">
    <source>
        <dbReference type="ARBA" id="ARBA00033352"/>
    </source>
</evidence>
<gene>
    <name evidence="8" type="ORF">JCM21714_2919</name>
</gene>
<sequence length="108" mass="12596">MDFERAAKVTGSRFVFYKGLGARLERALINFMMDLHSDQHGYQEMLPPYMVNRTSMTGTGQLPKFEEDAFKLEKWDYFLVPTAEVPVTNYYRGRNPKGRRSSTKIYSI</sequence>
<keyword evidence="8" id="KW-0436">Ligase</keyword>
<dbReference type="STRING" id="1298598.JCM21714_2919"/>
<dbReference type="Gene3D" id="3.30.930.10">
    <property type="entry name" value="Bira Bifunctional Protein, Domain 2"/>
    <property type="match status" value="1"/>
</dbReference>
<dbReference type="Proteomes" id="UP000019102">
    <property type="component" value="Unassembled WGS sequence"/>
</dbReference>
<keyword evidence="4" id="KW-0648">Protein biosynthesis</keyword>
<evidence type="ECO:0000256" key="4">
    <source>
        <dbReference type="ARBA" id="ARBA00022917"/>
    </source>
</evidence>
<name>W4VKX3_9BACI</name>
<keyword evidence="8" id="KW-0030">Aminoacyl-tRNA synthetase</keyword>
<dbReference type="InterPro" id="IPR045864">
    <property type="entry name" value="aa-tRNA-synth_II/BPL/LPL"/>
</dbReference>
<dbReference type="GO" id="GO:0140096">
    <property type="term" value="F:catalytic activity, acting on a protein"/>
    <property type="evidence" value="ECO:0007669"/>
    <property type="project" value="UniProtKB-ARBA"/>
</dbReference>
<evidence type="ECO:0000256" key="6">
    <source>
        <dbReference type="ARBA" id="ARBA00047929"/>
    </source>
</evidence>
<evidence type="ECO:0000256" key="7">
    <source>
        <dbReference type="ARBA" id="ARBA00048823"/>
    </source>
</evidence>
<dbReference type="GO" id="GO:0004828">
    <property type="term" value="F:serine-tRNA ligase activity"/>
    <property type="evidence" value="ECO:0007669"/>
    <property type="project" value="UniProtKB-EC"/>
</dbReference>
<keyword evidence="3" id="KW-0963">Cytoplasm</keyword>
<dbReference type="GO" id="GO:0006412">
    <property type="term" value="P:translation"/>
    <property type="evidence" value="ECO:0007669"/>
    <property type="project" value="UniProtKB-KW"/>
</dbReference>
<comment type="similarity">
    <text evidence="2">Belongs to the class-II aminoacyl-tRNA synthetase family. Type-1 seryl-tRNA synthetase subfamily.</text>
</comment>
<comment type="catalytic activity">
    <reaction evidence="7">
        <text>tRNA(Ser) + L-serine + ATP = L-seryl-tRNA(Ser) + AMP + diphosphate + H(+)</text>
        <dbReference type="Rhea" id="RHEA:12292"/>
        <dbReference type="Rhea" id="RHEA-COMP:9669"/>
        <dbReference type="Rhea" id="RHEA-COMP:9703"/>
        <dbReference type="ChEBI" id="CHEBI:15378"/>
        <dbReference type="ChEBI" id="CHEBI:30616"/>
        <dbReference type="ChEBI" id="CHEBI:33019"/>
        <dbReference type="ChEBI" id="CHEBI:33384"/>
        <dbReference type="ChEBI" id="CHEBI:78442"/>
        <dbReference type="ChEBI" id="CHEBI:78533"/>
        <dbReference type="ChEBI" id="CHEBI:456215"/>
        <dbReference type="EC" id="6.1.1.11"/>
    </reaction>
</comment>
<dbReference type="EMBL" id="BAVS01000016">
    <property type="protein sequence ID" value="GAE93811.1"/>
    <property type="molecule type" value="Genomic_DNA"/>
</dbReference>
<accession>W4VKX3</accession>
<comment type="caution">
    <text evidence="8">The sequence shown here is derived from an EMBL/GenBank/DDBJ whole genome shotgun (WGS) entry which is preliminary data.</text>
</comment>
<comment type="pathway">
    <text evidence="1">Aminoacyl-tRNA biosynthesis; selenocysteinyl-tRNA(Sec) biosynthesis; L-seryl-tRNA(Sec) from L-serine and tRNA(Sec): step 1/1.</text>
</comment>
<evidence type="ECO:0000313" key="8">
    <source>
        <dbReference type="EMBL" id="GAE93811.1"/>
    </source>
</evidence>
<keyword evidence="9" id="KW-1185">Reference proteome</keyword>
<dbReference type="eggNOG" id="COG0172">
    <property type="taxonomic scope" value="Bacteria"/>
</dbReference>
<protein>
    <recommendedName>
        <fullName evidence="5">Seryl-tRNA(Ser/Sec) synthetase</fullName>
    </recommendedName>
</protein>
<comment type="catalytic activity">
    <reaction evidence="6">
        <text>tRNA(Sec) + L-serine + ATP = L-seryl-tRNA(Sec) + AMP + diphosphate + H(+)</text>
        <dbReference type="Rhea" id="RHEA:42580"/>
        <dbReference type="Rhea" id="RHEA-COMP:9742"/>
        <dbReference type="Rhea" id="RHEA-COMP:10128"/>
        <dbReference type="ChEBI" id="CHEBI:15378"/>
        <dbReference type="ChEBI" id="CHEBI:30616"/>
        <dbReference type="ChEBI" id="CHEBI:33019"/>
        <dbReference type="ChEBI" id="CHEBI:33384"/>
        <dbReference type="ChEBI" id="CHEBI:78442"/>
        <dbReference type="ChEBI" id="CHEBI:78533"/>
        <dbReference type="ChEBI" id="CHEBI:456215"/>
        <dbReference type="EC" id="6.1.1.11"/>
    </reaction>
</comment>